<comment type="function">
    <text evidence="3 12">Catalyzes the production of nitric oxide.</text>
</comment>
<evidence type="ECO:0000313" key="14">
    <source>
        <dbReference type="EMBL" id="MBI5974759.1"/>
    </source>
</evidence>
<dbReference type="PANTHER" id="PTHR43410:SF1">
    <property type="entry name" value="NITRIC OXIDE SYNTHASE"/>
    <property type="match status" value="1"/>
</dbReference>
<reference evidence="14 15" key="1">
    <citation type="submission" date="2020-04" db="EMBL/GenBank/DDBJ databases">
        <title>Staphylococcus species from domestic dog.</title>
        <authorList>
            <person name="Paterson G.K."/>
        </authorList>
    </citation>
    <scope>NUCLEOTIDE SEQUENCE [LARGE SCALE GENOMIC DNA]</scope>
    <source>
        <strain evidence="14 15">H16/1A</strain>
    </source>
</reference>
<dbReference type="RefSeq" id="WP_198617544.1">
    <property type="nucleotide sequence ID" value="NZ_JABANU010000007.1"/>
</dbReference>
<keyword evidence="8 12" id="KW-0479">Metal-binding</keyword>
<comment type="similarity">
    <text evidence="4 12">Belongs to the NOS family. Bacterial NOS oxygenase subfamily.</text>
</comment>
<dbReference type="Gene3D" id="3.90.440.10">
    <property type="entry name" value="Nitric Oxide Synthase,Heme Domain,Chain A domain 2"/>
    <property type="match status" value="1"/>
</dbReference>
<feature type="domain" description="Nitric oxide synthase (NOS)" evidence="13">
    <location>
        <begin position="60"/>
        <end position="67"/>
    </location>
</feature>
<dbReference type="PANTHER" id="PTHR43410">
    <property type="entry name" value="NITRIC OXIDE SYNTHASE OXYGENASE"/>
    <property type="match status" value="1"/>
</dbReference>
<comment type="caution">
    <text evidence="14">The sequence shown here is derived from an EMBL/GenBank/DDBJ whole genome shotgun (WGS) entry which is preliminary data.</text>
</comment>
<evidence type="ECO:0000256" key="3">
    <source>
        <dbReference type="ARBA" id="ARBA00002642"/>
    </source>
</evidence>
<dbReference type="InterPro" id="IPR004030">
    <property type="entry name" value="NOS_N"/>
</dbReference>
<dbReference type="Pfam" id="PF02898">
    <property type="entry name" value="NO_synthase"/>
    <property type="match status" value="1"/>
</dbReference>
<gene>
    <name evidence="14" type="ORF">HHH54_03980</name>
</gene>
<evidence type="ECO:0000256" key="10">
    <source>
        <dbReference type="ARBA" id="ARBA00023004"/>
    </source>
</evidence>
<organism evidence="14 15">
    <name type="scientific">Staphylococcus canis</name>
    <dbReference type="NCBI Taxonomy" id="2724942"/>
    <lineage>
        <taxon>Bacteria</taxon>
        <taxon>Bacillati</taxon>
        <taxon>Bacillota</taxon>
        <taxon>Bacilli</taxon>
        <taxon>Bacillales</taxon>
        <taxon>Staphylococcaceae</taxon>
        <taxon>Staphylococcus</taxon>
    </lineage>
</organism>
<dbReference type="InterPro" id="IPR050607">
    <property type="entry name" value="NOS"/>
</dbReference>
<sequence>MFSQAKQFIEQMYHELGKSHESCQKRLEEIKHEIHSTGTYHHTTEELTYGAKMAWRHSNRCIGRLFWERLIVNDARHIKDEEAFIDSIHHHLSYATNNGRIRPFITIYAQSEDDGPKIYNNQLIRYAGYPHAGDPSERQVTQLAEHLGWRGQGTHFDVLPLIYKLPNQPMKFHEYPKSLVKEVPISHSRFPKVKELGFKWYAVPIISSMDLRIGGITYPTVPFNGWYMVNEIAVRNFTDTYRYDLLPQFAEAMGFEDLKNNTFNRDRVLVEINDAVYQSFKSEGVSIVDHLTASKQFEQFEKNEKDHGRTVTGKWSWLAPPLSPSLTSNYHHGYDNTVREPNFFYKNKKSESSGCPFH</sequence>
<evidence type="ECO:0000256" key="12">
    <source>
        <dbReference type="PIRNR" id="PIRNR037219"/>
    </source>
</evidence>
<evidence type="ECO:0000256" key="4">
    <source>
        <dbReference type="ARBA" id="ARBA00005411"/>
    </source>
</evidence>
<dbReference type="InterPro" id="IPR036119">
    <property type="entry name" value="NOS_N_sf"/>
</dbReference>
<evidence type="ECO:0000256" key="9">
    <source>
        <dbReference type="ARBA" id="ARBA00023002"/>
    </source>
</evidence>
<name>A0ABS0T7N7_9STAP</name>
<evidence type="ECO:0000256" key="2">
    <source>
        <dbReference type="ARBA" id="ARBA00001971"/>
    </source>
</evidence>
<evidence type="ECO:0000256" key="8">
    <source>
        <dbReference type="ARBA" id="ARBA00022723"/>
    </source>
</evidence>
<dbReference type="EC" id="1.14.14.47" evidence="5 12"/>
<accession>A0ABS0T7N7</accession>
<dbReference type="InterPro" id="IPR044940">
    <property type="entry name" value="NOS_dom_2"/>
</dbReference>
<evidence type="ECO:0000256" key="11">
    <source>
        <dbReference type="ARBA" id="ARBA00048713"/>
    </source>
</evidence>
<dbReference type="PIRSF" id="PIRSF037219">
    <property type="entry name" value="NOS_oxygenase"/>
    <property type="match status" value="1"/>
</dbReference>
<dbReference type="Proteomes" id="UP000751852">
    <property type="component" value="Unassembled WGS sequence"/>
</dbReference>
<evidence type="ECO:0000256" key="5">
    <source>
        <dbReference type="ARBA" id="ARBA00012735"/>
    </source>
</evidence>
<comment type="subunit">
    <text evidence="12">Homodimer.</text>
</comment>
<dbReference type="InterPro" id="IPR017142">
    <property type="entry name" value="Nitric_oxide_synthase_Oase-su"/>
</dbReference>
<comment type="cofactor">
    <cofactor evidence="2 12">
        <name>heme</name>
        <dbReference type="ChEBI" id="CHEBI:30413"/>
    </cofactor>
</comment>
<dbReference type="InterPro" id="IPR044943">
    <property type="entry name" value="NOS_dom_1"/>
</dbReference>
<evidence type="ECO:0000256" key="7">
    <source>
        <dbReference type="ARBA" id="ARBA00022617"/>
    </source>
</evidence>
<evidence type="ECO:0000256" key="6">
    <source>
        <dbReference type="ARBA" id="ARBA00018859"/>
    </source>
</evidence>
<evidence type="ECO:0000313" key="15">
    <source>
        <dbReference type="Proteomes" id="UP000751852"/>
    </source>
</evidence>
<comment type="catalytic activity">
    <reaction evidence="11">
        <text>3 reduced [flavodoxin] + 2 L-arginine + 4 O2 = 3 oxidized [flavodoxin] + 2 L-citrulline + 2 nitric oxide + 4 H2O + 5 H(+)</text>
        <dbReference type="Rhea" id="RHEA:52324"/>
        <dbReference type="Rhea" id="RHEA-COMP:10622"/>
        <dbReference type="Rhea" id="RHEA-COMP:10623"/>
        <dbReference type="ChEBI" id="CHEBI:15377"/>
        <dbReference type="ChEBI" id="CHEBI:15378"/>
        <dbReference type="ChEBI" id="CHEBI:15379"/>
        <dbReference type="ChEBI" id="CHEBI:16480"/>
        <dbReference type="ChEBI" id="CHEBI:32682"/>
        <dbReference type="ChEBI" id="CHEBI:57618"/>
        <dbReference type="ChEBI" id="CHEBI:57743"/>
        <dbReference type="ChEBI" id="CHEBI:58210"/>
        <dbReference type="EC" id="1.14.14.47"/>
    </reaction>
</comment>
<dbReference type="PROSITE" id="PS60001">
    <property type="entry name" value="NOS"/>
    <property type="match status" value="1"/>
</dbReference>
<comment type="cofactor">
    <cofactor evidence="1">
        <name>(6S)-5,6,7,8-tetrahydrofolate</name>
        <dbReference type="ChEBI" id="CHEBI:57453"/>
    </cofactor>
</comment>
<proteinExistence type="inferred from homology"/>
<evidence type="ECO:0000256" key="1">
    <source>
        <dbReference type="ARBA" id="ARBA00001963"/>
    </source>
</evidence>
<dbReference type="Gene3D" id="3.90.1230.10">
    <property type="entry name" value="Nitric Oxide Synthase, Chain A, domain 3"/>
    <property type="match status" value="1"/>
</dbReference>
<dbReference type="SUPFAM" id="SSF56512">
    <property type="entry name" value="Nitric oxide (NO) synthase oxygenase domain"/>
    <property type="match status" value="1"/>
</dbReference>
<dbReference type="InterPro" id="IPR044944">
    <property type="entry name" value="NOS_dom_3"/>
</dbReference>
<dbReference type="EMBL" id="JABANU010000007">
    <property type="protein sequence ID" value="MBI5974759.1"/>
    <property type="molecule type" value="Genomic_DNA"/>
</dbReference>
<protein>
    <recommendedName>
        <fullName evidence="6 12">Nitric oxide synthase oxygenase</fullName>
        <ecNumber evidence="5 12">1.14.14.47</ecNumber>
    </recommendedName>
</protein>
<comment type="miscellaneous">
    <text evidence="12">This protein is similar to the oxygenase domain of eukaryotic nitric oxide synthases but lacks the reductase domain which, in eukaryotes, is responsible for transfer of electrons to the ferric heme during nitric oxide synthesis.</text>
</comment>
<keyword evidence="10 12" id="KW-0408">Iron</keyword>
<keyword evidence="9 12" id="KW-0560">Oxidoreductase</keyword>
<dbReference type="Gene3D" id="3.90.340.10">
    <property type="entry name" value="Nitric Oxide Synthase, Chain A, domain 1"/>
    <property type="match status" value="1"/>
</dbReference>
<keyword evidence="15" id="KW-1185">Reference proteome</keyword>
<evidence type="ECO:0000259" key="13">
    <source>
        <dbReference type="PROSITE" id="PS60001"/>
    </source>
</evidence>
<keyword evidence="7 12" id="KW-0349">Heme</keyword>